<evidence type="ECO:0000313" key="4">
    <source>
        <dbReference type="Proteomes" id="UP000555103"/>
    </source>
</evidence>
<keyword evidence="3" id="KW-0449">Lipoprotein</keyword>
<evidence type="ECO:0000259" key="2">
    <source>
        <dbReference type="Pfam" id="PF03781"/>
    </source>
</evidence>
<comment type="caution">
    <text evidence="3">The sequence shown here is derived from an EMBL/GenBank/DDBJ whole genome shotgun (WGS) entry which is preliminary data.</text>
</comment>
<dbReference type="InterPro" id="IPR005532">
    <property type="entry name" value="SUMF_dom"/>
</dbReference>
<feature type="domain" description="Sulfatase-modifying factor enzyme-like" evidence="2">
    <location>
        <begin position="504"/>
        <end position="710"/>
    </location>
</feature>
<dbReference type="AlphaFoldDB" id="A0A840CJT9"/>
<dbReference type="InterPro" id="IPR042095">
    <property type="entry name" value="SUMF_sf"/>
</dbReference>
<accession>A0A840CJT9</accession>
<dbReference type="InterPro" id="IPR016187">
    <property type="entry name" value="CTDL_fold"/>
</dbReference>
<name>A0A840CJT9_9BACT</name>
<keyword evidence="4" id="KW-1185">Reference proteome</keyword>
<dbReference type="Gene3D" id="3.90.1580.10">
    <property type="entry name" value="paralog of FGE (formylglycine-generating enzyme)"/>
    <property type="match status" value="2"/>
</dbReference>
<dbReference type="Proteomes" id="UP000555103">
    <property type="component" value="Unassembled WGS sequence"/>
</dbReference>
<keyword evidence="1" id="KW-0732">Signal</keyword>
<protein>
    <submittedName>
        <fullName evidence="3">Gliding motility-associated lipoprotein GldK</fullName>
    </submittedName>
</protein>
<dbReference type="EMBL" id="JACIEP010000006">
    <property type="protein sequence ID" value="MBB4036220.1"/>
    <property type="molecule type" value="Genomic_DNA"/>
</dbReference>
<organism evidence="3 4">
    <name type="scientific">Dysgonomonas hofstadii</name>
    <dbReference type="NCBI Taxonomy" id="637886"/>
    <lineage>
        <taxon>Bacteria</taxon>
        <taxon>Pseudomonadati</taxon>
        <taxon>Bacteroidota</taxon>
        <taxon>Bacteroidia</taxon>
        <taxon>Bacteroidales</taxon>
        <taxon>Dysgonomonadaceae</taxon>
        <taxon>Dysgonomonas</taxon>
    </lineage>
</organism>
<feature type="chain" id="PRO_5032745759" evidence="1">
    <location>
        <begin position="22"/>
        <end position="721"/>
    </location>
</feature>
<evidence type="ECO:0000313" key="3">
    <source>
        <dbReference type="EMBL" id="MBB4036220.1"/>
    </source>
</evidence>
<feature type="signal peptide" evidence="1">
    <location>
        <begin position="1"/>
        <end position="21"/>
    </location>
</feature>
<gene>
    <name evidence="3" type="ORF">GGR21_002121</name>
</gene>
<dbReference type="RefSeq" id="WP_183307120.1">
    <property type="nucleotide sequence ID" value="NZ_JACIEP010000006.1"/>
</dbReference>
<dbReference type="SUPFAM" id="SSF56436">
    <property type="entry name" value="C-type lectin-like"/>
    <property type="match status" value="2"/>
</dbReference>
<feature type="domain" description="Sulfatase-modifying factor enzyme-like" evidence="2">
    <location>
        <begin position="304"/>
        <end position="393"/>
    </location>
</feature>
<dbReference type="PANTHER" id="PTHR23150:SF19">
    <property type="entry name" value="FORMYLGLYCINE-GENERATING ENZYME"/>
    <property type="match status" value="1"/>
</dbReference>
<proteinExistence type="predicted"/>
<dbReference type="InterPro" id="IPR051043">
    <property type="entry name" value="Sulfatase_Mod_Factor_Kinase"/>
</dbReference>
<evidence type="ECO:0000256" key="1">
    <source>
        <dbReference type="SAM" id="SignalP"/>
    </source>
</evidence>
<dbReference type="Pfam" id="PF03781">
    <property type="entry name" value="FGE-sulfatase"/>
    <property type="match status" value="2"/>
</dbReference>
<reference evidence="3 4" key="1">
    <citation type="submission" date="2020-08" db="EMBL/GenBank/DDBJ databases">
        <title>Genomic Encyclopedia of Type Strains, Phase IV (KMG-IV): sequencing the most valuable type-strain genomes for metagenomic binning, comparative biology and taxonomic classification.</title>
        <authorList>
            <person name="Goeker M."/>
        </authorList>
    </citation>
    <scope>NUCLEOTIDE SEQUENCE [LARGE SCALE GENOMIC DNA]</scope>
    <source>
        <strain evidence="3 4">DSM 104969</strain>
    </source>
</reference>
<sequence length="721" mass="81273">MNKKTLLTSLLLLCVSIASFAQVDRRTEQYSIPSRNEYLLKDPLWFISVGGGLQLYVGEDDNGVPGNRTSFSDRLTFAPTLSIGRRVSNIFSIRMQLSGGSLHGFNDGWSGLYSRWWKQGTGSNEVGLMTKDPAWDYMGWQEGVDYAYSDVDAGGTKIWHPTKWGPNENYYMQHMRYISITGDVMLSLINLVSGYQPNRKFEVNPFVGLGMYQRFAHRGTLTGTFFGGSAGLNLGFNFTRNWQLYGEGRVAFVGDEFDGQRGDMNSNGIAQATLGVTYKFGDPKYIDPAIETRLLLPYNIARACDNMVLVPGGNIEMGTGIDPLWGDSVPRKLVAVSPFWMDETEVTNKQYREFVYWVRDSIVRERLADPAYGGDPTFKMPVRPESPDAPVTQRLNWHKSIPWKNPTDRQAAAINSVVGGNPYGADKGGYAKSSLNYKYEWFDTKSYYAFLGKMREGEAKSIVITKDTAYVNMRGDIVRETLSRTSHGDKVDFTNTYIINVYPDVLSWMTDFANAKSEQYAEHYFTSKAYDNFPVVGVSWEAADAYCAWRTDRYINDGKCPNDGFEGYRLPTEAEWEFAARNGRTELEYPWFSNATHTTDGLAHANFRASQDLKDLVSPVATFLPNRFGLYDMAGNVAEWTTTTFTESVDRMADEANPDFSYRAVLADPAILKRKIIKGGSWKDATVKSGDRSVEFQDKGRSFIGFRCVRSWGVDQKGKLR</sequence>
<dbReference type="GO" id="GO:0120147">
    <property type="term" value="F:formylglycine-generating oxidase activity"/>
    <property type="evidence" value="ECO:0007669"/>
    <property type="project" value="TreeGrafter"/>
</dbReference>
<dbReference type="PANTHER" id="PTHR23150">
    <property type="entry name" value="SULFATASE MODIFYING FACTOR 1, 2"/>
    <property type="match status" value="1"/>
</dbReference>